<dbReference type="Proteomes" id="UP001163550">
    <property type="component" value="Chromosome"/>
</dbReference>
<dbReference type="RefSeq" id="WP_228879107.1">
    <property type="nucleotide sequence ID" value="NZ_CABIIK010000010.1"/>
</dbReference>
<evidence type="ECO:0000313" key="2">
    <source>
        <dbReference type="Proteomes" id="UP001163550"/>
    </source>
</evidence>
<evidence type="ECO:0000313" key="1">
    <source>
        <dbReference type="EMBL" id="UYO63427.1"/>
    </source>
</evidence>
<dbReference type="EMBL" id="CP087994">
    <property type="protein sequence ID" value="UYO63427.1"/>
    <property type="molecule type" value="Genomic_DNA"/>
</dbReference>
<proteinExistence type="predicted"/>
<sequence length="56" mass="6700">MTHTVKLRLSEFIELRDHLKTILDNPDDAERIAVEILKVNYLERLETKFLKQELGY</sequence>
<keyword evidence="2" id="KW-1185">Reference proteome</keyword>
<gene>
    <name evidence="1" type="ORF">LNN31_03000</name>
</gene>
<evidence type="ECO:0008006" key="3">
    <source>
        <dbReference type="Google" id="ProtNLM"/>
    </source>
</evidence>
<protein>
    <recommendedName>
        <fullName evidence="3">Phage protein</fullName>
    </recommendedName>
</protein>
<reference evidence="1" key="1">
    <citation type="submission" date="2021-11" db="EMBL/GenBank/DDBJ databases">
        <title>Isoprene-degrading acetogen.</title>
        <authorList>
            <person name="Yang Y."/>
            <person name="Jin H."/>
            <person name="Yan J."/>
        </authorList>
    </citation>
    <scope>NUCLEOTIDE SEQUENCE</scope>
    <source>
        <strain evidence="1">Berkeley</strain>
    </source>
</reference>
<organism evidence="1 2">
    <name type="scientific">Acetobacterium wieringae</name>
    <dbReference type="NCBI Taxonomy" id="52694"/>
    <lineage>
        <taxon>Bacteria</taxon>
        <taxon>Bacillati</taxon>
        <taxon>Bacillota</taxon>
        <taxon>Clostridia</taxon>
        <taxon>Eubacteriales</taxon>
        <taxon>Eubacteriaceae</taxon>
        <taxon>Acetobacterium</taxon>
    </lineage>
</organism>
<name>A0ABY6HFV4_9FIRM</name>
<accession>A0ABY6HFV4</accession>